<name>A0A074ZM58_OPIVI</name>
<evidence type="ECO:0000313" key="3">
    <source>
        <dbReference type="Proteomes" id="UP000054324"/>
    </source>
</evidence>
<dbReference type="AlphaFoldDB" id="A0A074ZM58"/>
<dbReference type="CTD" id="20322060"/>
<gene>
    <name evidence="2" type="ORF">T265_07881</name>
</gene>
<reference evidence="2 3" key="1">
    <citation type="submission" date="2013-11" db="EMBL/GenBank/DDBJ databases">
        <title>Opisthorchis viverrini - life in the bile duct.</title>
        <authorList>
            <person name="Young N.D."/>
            <person name="Nagarajan N."/>
            <person name="Lin S.J."/>
            <person name="Korhonen P.K."/>
            <person name="Jex A.R."/>
            <person name="Hall R.S."/>
            <person name="Safavi-Hemami H."/>
            <person name="Kaewkong W."/>
            <person name="Bertrand D."/>
            <person name="Gao S."/>
            <person name="Seet Q."/>
            <person name="Wongkham S."/>
            <person name="Teh B.T."/>
            <person name="Wongkham C."/>
            <person name="Intapan P.M."/>
            <person name="Maleewong W."/>
            <person name="Yang X."/>
            <person name="Hu M."/>
            <person name="Wang Z."/>
            <person name="Hofmann A."/>
            <person name="Sternberg P.W."/>
            <person name="Tan P."/>
            <person name="Wang J."/>
            <person name="Gasser R.B."/>
        </authorList>
    </citation>
    <scope>NUCLEOTIDE SEQUENCE [LARGE SCALE GENOMIC DNA]</scope>
</reference>
<evidence type="ECO:0000256" key="1">
    <source>
        <dbReference type="SAM" id="MobiDB-lite"/>
    </source>
</evidence>
<dbReference type="KEGG" id="ovi:T265_07881"/>
<organism evidence="2 3">
    <name type="scientific">Opisthorchis viverrini</name>
    <name type="common">Southeast Asian liver fluke</name>
    <dbReference type="NCBI Taxonomy" id="6198"/>
    <lineage>
        <taxon>Eukaryota</taxon>
        <taxon>Metazoa</taxon>
        <taxon>Spiralia</taxon>
        <taxon>Lophotrochozoa</taxon>
        <taxon>Platyhelminthes</taxon>
        <taxon>Trematoda</taxon>
        <taxon>Digenea</taxon>
        <taxon>Opisthorchiida</taxon>
        <taxon>Opisthorchiata</taxon>
        <taxon>Opisthorchiidae</taxon>
        <taxon>Opisthorchis</taxon>
    </lineage>
</organism>
<dbReference type="RefSeq" id="XP_009171795.1">
    <property type="nucleotide sequence ID" value="XM_009173531.1"/>
</dbReference>
<dbReference type="Proteomes" id="UP000054324">
    <property type="component" value="Unassembled WGS sequence"/>
</dbReference>
<protein>
    <submittedName>
        <fullName evidence="2">Uncharacterized protein</fullName>
    </submittedName>
</protein>
<feature type="compositionally biased region" description="Polar residues" evidence="1">
    <location>
        <begin position="15"/>
        <end position="27"/>
    </location>
</feature>
<proteinExistence type="predicted"/>
<dbReference type="EMBL" id="KL596809">
    <property type="protein sequence ID" value="KER24455.1"/>
    <property type="molecule type" value="Genomic_DNA"/>
</dbReference>
<feature type="region of interest" description="Disordered" evidence="1">
    <location>
        <begin position="1"/>
        <end position="31"/>
    </location>
</feature>
<keyword evidence="3" id="KW-1185">Reference proteome</keyword>
<sequence>MGLGEWIRASHWPGNRSSDVNESQPARRTQCAGQDPTCVRLEMVHLRGTIRDSLAIRQSRRIEKTRR</sequence>
<evidence type="ECO:0000313" key="2">
    <source>
        <dbReference type="EMBL" id="KER24455.1"/>
    </source>
</evidence>
<accession>A0A074ZM58</accession>
<dbReference type="GeneID" id="20322060"/>